<dbReference type="GeneID" id="20222716"/>
<comment type="similarity">
    <text evidence="1">Belongs to the GcvT family.</text>
</comment>
<dbReference type="InParanoid" id="F0YAI2"/>
<gene>
    <name evidence="6" type="primary">SDH3</name>
    <name evidence="6" type="ORF">AURANDRAFT_59055</name>
</gene>
<feature type="domain" description="FAD dependent oxidoreductase" evidence="2">
    <location>
        <begin position="7"/>
        <end position="366"/>
    </location>
</feature>
<dbReference type="KEGG" id="aaf:AURANDRAFT_59055"/>
<dbReference type="SUPFAM" id="SSF103025">
    <property type="entry name" value="Folate-binding domain"/>
    <property type="match status" value="1"/>
</dbReference>
<organism evidence="7">
    <name type="scientific">Aureococcus anophagefferens</name>
    <name type="common">Harmful bloom alga</name>
    <dbReference type="NCBI Taxonomy" id="44056"/>
    <lineage>
        <taxon>Eukaryota</taxon>
        <taxon>Sar</taxon>
        <taxon>Stramenopiles</taxon>
        <taxon>Ochrophyta</taxon>
        <taxon>Pelagophyceae</taxon>
        <taxon>Pelagomonadales</taxon>
        <taxon>Pelagomonadaceae</taxon>
        <taxon>Aureococcus</taxon>
    </lineage>
</organism>
<dbReference type="SUPFAM" id="SSF54373">
    <property type="entry name" value="FAD-linked reductases, C-terminal domain"/>
    <property type="match status" value="1"/>
</dbReference>
<dbReference type="Gene3D" id="3.30.1360.120">
    <property type="entry name" value="Probable tRNA modification gtpase trme, domain 1"/>
    <property type="match status" value="1"/>
</dbReference>
<dbReference type="PANTHER" id="PTHR13847:SF193">
    <property type="entry name" value="PYRUVATE DEHYDROGENASE PHOSPHATASE REGULATORY SUBUNIT, MITOCHONDRIAL"/>
    <property type="match status" value="1"/>
</dbReference>
<dbReference type="SUPFAM" id="SSF51905">
    <property type="entry name" value="FAD/NAD(P)-binding domain"/>
    <property type="match status" value="1"/>
</dbReference>
<name>F0YAI2_AURAN</name>
<sequence>MPSSQARVVVVGGGIIGTSTAYHLAKRGWEDVVLLERDRLTSGTTWHAAGLMVTFGSLSATSTEWRKYSKRLYAETLEAETGLATGFKGCGFIELATDGDRLEEYRRVAAFNRKEGVDVQEISAAEVERLFPLCRVDDVLAGFYVADDGRVNPVDATAALAKGFKNMGGTVVEGVAAEDLITEGRRVAGVATTCGHTIKADYVVNCGGMWARQFAERHGVCVPNQAAEHYYLVTEPMADVDPDWPVVEDPSSHTYIRPEGGGLMVGLFEPEAAAWNVGHIPPDFSFGEIEPDWDRMAPFLETACGRVPAAGAAGVRTFFCGPESFAPDLAPLIGETPELSGYFVAAGMNSIGILTGPGVGRTVANWVVDGVPDTDVCGVHVDRTKDFQRAPLYRARRVEEALGDVYKCHYPFKAPKSARGALRLPLHERHVAAGATFRAVSGFEAPDWFGAPDASDLGWGEPAFFEAWAAEHAAVRERAGLVDMSFMSKFAVAGRDAERVLQRLSTADVSAGITYTQWLRDSTGTLEADLTVTRLPARWADATGLAPRFGDADAADPFLVVATDTAHRHVAFADVTGGLAQLALQGPRSRDILRAAVSGADDGDVVAGLPFRGVATVTVGYCPQVLIARITYVGELGFELFVPAEHAVDVYDVLTAAGADFGLAPAGLKALSGLRLEKGYRDFGHDVDNCDTPYDVGLGFTCDFSKEFNGRAKCLEHKAAPRRRRLVSVALDDPAAFAHHGEVVYRDGVVVGDVRAASYGHAVGGAVGLAMVAPGGGAAATKKWIDGGDWAVDVAGTMVPARATLGPLYDPKGLKIKG</sequence>
<dbReference type="InterPro" id="IPR029043">
    <property type="entry name" value="GcvT/YgfZ_C"/>
</dbReference>
<dbReference type="Pfam" id="PF01571">
    <property type="entry name" value="GCV_T"/>
    <property type="match status" value="1"/>
</dbReference>
<dbReference type="PANTHER" id="PTHR13847">
    <property type="entry name" value="SARCOSINE DEHYDROGENASE-RELATED"/>
    <property type="match status" value="1"/>
</dbReference>
<dbReference type="InterPro" id="IPR013977">
    <property type="entry name" value="GcvT_C"/>
</dbReference>
<dbReference type="AlphaFoldDB" id="F0YAI2"/>
<evidence type="ECO:0000259" key="4">
    <source>
        <dbReference type="Pfam" id="PF08669"/>
    </source>
</evidence>
<evidence type="ECO:0000259" key="2">
    <source>
        <dbReference type="Pfam" id="PF01266"/>
    </source>
</evidence>
<evidence type="ECO:0000259" key="3">
    <source>
        <dbReference type="Pfam" id="PF01571"/>
    </source>
</evidence>
<dbReference type="GO" id="GO:0005739">
    <property type="term" value="C:mitochondrion"/>
    <property type="evidence" value="ECO:0007669"/>
    <property type="project" value="TreeGrafter"/>
</dbReference>
<dbReference type="RefSeq" id="XP_009037307.1">
    <property type="nucleotide sequence ID" value="XM_009039059.1"/>
</dbReference>
<accession>F0YAI2</accession>
<dbReference type="SUPFAM" id="SSF101790">
    <property type="entry name" value="Aminomethyltransferase beta-barrel domain"/>
    <property type="match status" value="1"/>
</dbReference>
<dbReference type="Proteomes" id="UP000002729">
    <property type="component" value="Unassembled WGS sequence"/>
</dbReference>
<dbReference type="InterPro" id="IPR036188">
    <property type="entry name" value="FAD/NAD-bd_sf"/>
</dbReference>
<dbReference type="InterPro" id="IPR027266">
    <property type="entry name" value="TrmE/GcvT-like"/>
</dbReference>
<reference evidence="6 7" key="1">
    <citation type="journal article" date="2011" name="Proc. Natl. Acad. Sci. U.S.A.">
        <title>Niche of harmful alga Aureococcus anophagefferens revealed through ecogenomics.</title>
        <authorList>
            <person name="Gobler C.J."/>
            <person name="Berry D.L."/>
            <person name="Dyhrman S.T."/>
            <person name="Wilhelm S.W."/>
            <person name="Salamov A."/>
            <person name="Lobanov A.V."/>
            <person name="Zhang Y."/>
            <person name="Collier J.L."/>
            <person name="Wurch L.L."/>
            <person name="Kustka A.B."/>
            <person name="Dill B.D."/>
            <person name="Shah M."/>
            <person name="VerBerkmoes N.C."/>
            <person name="Kuo A."/>
            <person name="Terry A."/>
            <person name="Pangilinan J."/>
            <person name="Lindquist E.A."/>
            <person name="Lucas S."/>
            <person name="Paulsen I.T."/>
            <person name="Hattenrath-Lehmann T.K."/>
            <person name="Talmage S.C."/>
            <person name="Walker E.A."/>
            <person name="Koch F."/>
            <person name="Burson A.M."/>
            <person name="Marcoval M.A."/>
            <person name="Tang Y.Z."/>
            <person name="Lecleir G.R."/>
            <person name="Coyne K.J."/>
            <person name="Berg G.M."/>
            <person name="Bertrand E.M."/>
            <person name="Saito M.A."/>
            <person name="Gladyshev V.N."/>
            <person name="Grigoriev I.V."/>
        </authorList>
    </citation>
    <scope>NUCLEOTIDE SEQUENCE [LARGE SCALE GENOMIC DNA]</scope>
    <source>
        <strain evidence="7">CCMP 1984</strain>
    </source>
</reference>
<feature type="domain" description="FAD dependent oxidoreductase central" evidence="5">
    <location>
        <begin position="369"/>
        <end position="421"/>
    </location>
</feature>
<dbReference type="Gene3D" id="3.50.50.60">
    <property type="entry name" value="FAD/NAD(P)-binding domain"/>
    <property type="match status" value="1"/>
</dbReference>
<evidence type="ECO:0000313" key="6">
    <source>
        <dbReference type="EMBL" id="EGB07934.1"/>
    </source>
</evidence>
<keyword evidence="7" id="KW-1185">Reference proteome</keyword>
<evidence type="ECO:0000259" key="5">
    <source>
        <dbReference type="Pfam" id="PF16350"/>
    </source>
</evidence>
<dbReference type="OrthoDB" id="498204at2759"/>
<dbReference type="InterPro" id="IPR006076">
    <property type="entry name" value="FAD-dep_OxRdtase"/>
</dbReference>
<dbReference type="InterPro" id="IPR032503">
    <property type="entry name" value="FAO_M"/>
</dbReference>
<proteinExistence type="inferred from homology"/>
<dbReference type="InterPro" id="IPR006222">
    <property type="entry name" value="GCVT_N"/>
</dbReference>
<feature type="domain" description="GCVT N-terminal" evidence="3">
    <location>
        <begin position="426"/>
        <end position="706"/>
    </location>
</feature>
<evidence type="ECO:0000256" key="1">
    <source>
        <dbReference type="ARBA" id="ARBA00008609"/>
    </source>
</evidence>
<dbReference type="Pfam" id="PF16350">
    <property type="entry name" value="FAO_M"/>
    <property type="match status" value="1"/>
</dbReference>
<dbReference type="eggNOG" id="KOG2844">
    <property type="taxonomic scope" value="Eukaryota"/>
</dbReference>
<feature type="domain" description="Aminomethyltransferase C-terminal" evidence="4">
    <location>
        <begin position="724"/>
        <end position="810"/>
    </location>
</feature>
<protein>
    <submittedName>
        <fullName evidence="6">Putative sarcosine dehydrogenase, SDH3</fullName>
    </submittedName>
</protein>
<dbReference type="EMBL" id="GL833129">
    <property type="protein sequence ID" value="EGB07934.1"/>
    <property type="molecule type" value="Genomic_DNA"/>
</dbReference>
<dbReference type="Pfam" id="PF08669">
    <property type="entry name" value="GCV_T_C"/>
    <property type="match status" value="1"/>
</dbReference>
<dbReference type="Pfam" id="PF01266">
    <property type="entry name" value="DAO"/>
    <property type="match status" value="1"/>
</dbReference>
<dbReference type="OMA" id="TKFPDRE"/>
<evidence type="ECO:0000313" key="7">
    <source>
        <dbReference type="Proteomes" id="UP000002729"/>
    </source>
</evidence>
<dbReference type="Gene3D" id="3.30.9.10">
    <property type="entry name" value="D-Amino Acid Oxidase, subunit A, domain 2"/>
    <property type="match status" value="1"/>
</dbReference>